<feature type="transmembrane region" description="Helical" evidence="1">
    <location>
        <begin position="101"/>
        <end position="118"/>
    </location>
</feature>
<feature type="transmembrane region" description="Helical" evidence="1">
    <location>
        <begin position="26"/>
        <end position="47"/>
    </location>
</feature>
<gene>
    <name evidence="2" type="ORF">OXIME_000555</name>
</gene>
<evidence type="ECO:0000256" key="1">
    <source>
        <dbReference type="SAM" id="Phobius"/>
    </source>
</evidence>
<dbReference type="GeneID" id="95967284"/>
<keyword evidence="1" id="KW-0472">Membrane</keyword>
<protein>
    <recommendedName>
        <fullName evidence="4">Amino acid permease/ SLC12A domain-containing protein</fullName>
    </recommendedName>
</protein>
<organism evidence="2 3">
    <name type="scientific">Oxyplasma meridianum</name>
    <dbReference type="NCBI Taxonomy" id="3073602"/>
    <lineage>
        <taxon>Archaea</taxon>
        <taxon>Methanobacteriati</taxon>
        <taxon>Thermoplasmatota</taxon>
        <taxon>Thermoplasmata</taxon>
        <taxon>Thermoplasmatales</taxon>
        <taxon>Thermoplasmataceae</taxon>
        <taxon>Oxyplasma</taxon>
    </lineage>
</organism>
<keyword evidence="3" id="KW-1185">Reference proteome</keyword>
<dbReference type="Gene3D" id="1.20.1740.10">
    <property type="entry name" value="Amino acid/polyamine transporter I"/>
    <property type="match status" value="1"/>
</dbReference>
<feature type="transmembrane region" description="Helical" evidence="1">
    <location>
        <begin position="67"/>
        <end position="89"/>
    </location>
</feature>
<evidence type="ECO:0008006" key="4">
    <source>
        <dbReference type="Google" id="ProtNLM"/>
    </source>
</evidence>
<reference evidence="2 3" key="1">
    <citation type="submission" date="2023-09" db="EMBL/GenBank/DDBJ databases">
        <authorList>
            <person name="Golyshina O.V."/>
            <person name="Lunev E.A."/>
            <person name="Bargiela R."/>
            <person name="Gaines M.C."/>
            <person name="Daum B."/>
            <person name="Bale N.J."/>
            <person name="Koenen M."/>
            <person name="Sinninghe Damst J.S."/>
            <person name="Yakimov M."/>
            <person name="Golyshin P.N."/>
        </authorList>
    </citation>
    <scope>NUCLEOTIDE SEQUENCE [LARGE SCALE GENOMIC DNA]</scope>
    <source>
        <strain evidence="2 3">M1</strain>
    </source>
</reference>
<accession>A0AAX4NGY9</accession>
<dbReference type="KEGG" id="omr:OXIME_000555"/>
<proteinExistence type="predicted"/>
<sequence length="124" mass="13537">MVSTFTCDPFVLLFVSISGIRGSTRYTMIIAIIEIAITSAFGIYILISHRSINKTSVFNTKYSLNELRGIGIGVMLIYTAFFGFGASATFGEGSVSPRKKIGKSMVFTVISLGLFLFSDHFTLP</sequence>
<dbReference type="RefSeq" id="WP_393971962.1">
    <property type="nucleotide sequence ID" value="NZ_CP133772.1"/>
</dbReference>
<evidence type="ECO:0000313" key="3">
    <source>
        <dbReference type="Proteomes" id="UP001451606"/>
    </source>
</evidence>
<dbReference type="EMBL" id="CP133772">
    <property type="protein sequence ID" value="WYY00006.1"/>
    <property type="molecule type" value="Genomic_DNA"/>
</dbReference>
<keyword evidence="1" id="KW-0812">Transmembrane</keyword>
<dbReference type="AlphaFoldDB" id="A0AAX4NGY9"/>
<keyword evidence="1" id="KW-1133">Transmembrane helix</keyword>
<dbReference type="Proteomes" id="UP001451606">
    <property type="component" value="Chromosome"/>
</dbReference>
<name>A0AAX4NGY9_9ARCH</name>
<evidence type="ECO:0000313" key="2">
    <source>
        <dbReference type="EMBL" id="WYY00006.1"/>
    </source>
</evidence>